<dbReference type="EMBL" id="CP055902">
    <property type="protein sequence ID" value="QKX63103.1"/>
    <property type="molecule type" value="Genomic_DNA"/>
</dbReference>
<protein>
    <recommendedName>
        <fullName evidence="4">Aflatoxin regulatory protein domain-containing protein</fullName>
    </recommendedName>
</protein>
<reference evidence="3" key="1">
    <citation type="submission" date="2020-06" db="EMBL/GenBank/DDBJ databases">
        <title>A chromosome-scale genome assembly of Talaromyces rugulosus W13939.</title>
        <authorList>
            <person name="Wang B."/>
            <person name="Guo L."/>
            <person name="Ye K."/>
            <person name="Wang L."/>
        </authorList>
    </citation>
    <scope>NUCLEOTIDE SEQUENCE [LARGE SCALE GENOMIC DNA]</scope>
    <source>
        <strain evidence="3">W13939</strain>
    </source>
</reference>
<dbReference type="RefSeq" id="XP_035349277.1">
    <property type="nucleotide sequence ID" value="XM_035493384.1"/>
</dbReference>
<evidence type="ECO:0000313" key="3">
    <source>
        <dbReference type="Proteomes" id="UP000509510"/>
    </source>
</evidence>
<dbReference type="GeneID" id="55997752"/>
<feature type="region of interest" description="Disordered" evidence="1">
    <location>
        <begin position="1"/>
        <end position="26"/>
    </location>
</feature>
<organism evidence="2 3">
    <name type="scientific">Talaromyces rugulosus</name>
    <name type="common">Penicillium rugulosum</name>
    <dbReference type="NCBI Taxonomy" id="121627"/>
    <lineage>
        <taxon>Eukaryota</taxon>
        <taxon>Fungi</taxon>
        <taxon>Dikarya</taxon>
        <taxon>Ascomycota</taxon>
        <taxon>Pezizomycotina</taxon>
        <taxon>Eurotiomycetes</taxon>
        <taxon>Eurotiomycetidae</taxon>
        <taxon>Eurotiales</taxon>
        <taxon>Trichocomaceae</taxon>
        <taxon>Talaromyces</taxon>
        <taxon>Talaromyces sect. Islandici</taxon>
    </lineage>
</organism>
<sequence length="424" mass="46252">MSINSGSSVEKTDSEEPSFPAQEIIPKESVDPMAHSFLEAGFHPYSGPSEHADPNIAGSFAGLFSLQDIPEYLSEGLGDFGSDEQKHGQYEEKILSPSTFEAMSTQNLLGSMGNDFSWGLHLDTTQTFSPTRNSKTANPTNINKDTAATRGASPRQSVRFRRESSPSRSRTPSIITCDCLQQLADQLAQIKGLNRASELLKADYILSVAREALHRWRSQLQCNICQQNDDRDILVLSVMGFRAILSLIRRIGQDILGSPLDSQQISPIRGQDSHALNEELATGDAPITSAVLNGSSDQSFLGMYELSQEEKRLMANVLLNRMLADISRTVAEVKARSAKPPILNTPSSSDCSTTSPIGFQFPLNNISLQSSGDEQLYHLDSAPVPVPDTHHIHLQHSLNSLSRSIESLSDALRHPNSSPAPSIS</sequence>
<dbReference type="KEGG" id="trg:TRUGW13939_10271"/>
<dbReference type="AlphaFoldDB" id="A0A7H8REZ8"/>
<gene>
    <name evidence="2" type="ORF">TRUGW13939_10271</name>
</gene>
<dbReference type="Proteomes" id="UP000509510">
    <property type="component" value="Chromosome V"/>
</dbReference>
<dbReference type="OrthoDB" id="4359209at2759"/>
<evidence type="ECO:0000256" key="1">
    <source>
        <dbReference type="SAM" id="MobiDB-lite"/>
    </source>
</evidence>
<name>A0A7H8REZ8_TALRU</name>
<accession>A0A7H8REZ8</accession>
<keyword evidence="3" id="KW-1185">Reference proteome</keyword>
<evidence type="ECO:0008006" key="4">
    <source>
        <dbReference type="Google" id="ProtNLM"/>
    </source>
</evidence>
<feature type="region of interest" description="Disordered" evidence="1">
    <location>
        <begin position="128"/>
        <end position="171"/>
    </location>
</feature>
<proteinExistence type="predicted"/>
<feature type="compositionally biased region" description="Polar residues" evidence="1">
    <location>
        <begin position="128"/>
        <end position="146"/>
    </location>
</feature>
<evidence type="ECO:0000313" key="2">
    <source>
        <dbReference type="EMBL" id="QKX63103.1"/>
    </source>
</evidence>